<feature type="compositionally biased region" description="Pro residues" evidence="1">
    <location>
        <begin position="152"/>
        <end position="161"/>
    </location>
</feature>
<sequence length="450" mass="46285">MVMATGSVYQQVGGPAHEEPRCGVWVEHSYARARGAAAGPTHSVRVLLAPRPAADAAPLDVERLEPAPPDLPDDDEALRLLADDDADSEPDDDWEARVMAAAPTTAHARLADAVLDILRRARLELLAGGRAGEALRTAARRLRLALAAPPMAAAPPRPPPGCRRSCPAGRGDSRHGQPRAGGDRRRAERGGRQRGRGRSERAVAAVGELRPRAPRPALAAPTGGAAAHAPGGGGRGGRRGRGGRGADARGVVRRGGGGLRAALSAALGAAGERPVVLGGAGAGATLAAGLAGGTRARALVLLAPALVTAEGAREAAEEARVPTLVVSGAGGAQCWRGAAREMSRRVLELRGADDWLRLPARARRRRRLPQDAVDAAVADECARWILDVALGAGGGAPGGAGVGARRREGRGLLRALGPAAAPDDDEDFAHLPTIQIKFRLHSCAHHLMCT</sequence>
<dbReference type="EMBL" id="LR824545">
    <property type="protein sequence ID" value="CAD0226087.1"/>
    <property type="molecule type" value="Genomic_DNA"/>
</dbReference>
<feature type="compositionally biased region" description="Basic and acidic residues" evidence="1">
    <location>
        <begin position="171"/>
        <end position="201"/>
    </location>
</feature>
<dbReference type="PANTHER" id="PTHR13136:SF11">
    <property type="entry name" value="TESTIS-EXPRESSED PROTEIN 30"/>
    <property type="match status" value="1"/>
</dbReference>
<accession>A0A9N8KZE7</accession>
<proteinExistence type="predicted"/>
<evidence type="ECO:0000313" key="2">
    <source>
        <dbReference type="EMBL" id="CAD0226087.1"/>
    </source>
</evidence>
<dbReference type="Gene3D" id="3.40.50.1820">
    <property type="entry name" value="alpha/beta hydrolase"/>
    <property type="match status" value="1"/>
</dbReference>
<dbReference type="AlphaFoldDB" id="A0A9N8KZE7"/>
<keyword evidence="3" id="KW-1185">Reference proteome</keyword>
<feature type="region of interest" description="Disordered" evidence="1">
    <location>
        <begin position="149"/>
        <end position="251"/>
    </location>
</feature>
<name>A0A9N8KZE7_SPOLI</name>
<protein>
    <submittedName>
        <fullName evidence="2">Uncharacterized protein</fullName>
    </submittedName>
</protein>
<evidence type="ECO:0000313" key="3">
    <source>
        <dbReference type="Proteomes" id="UP001153321"/>
    </source>
</evidence>
<dbReference type="InterPro" id="IPR029058">
    <property type="entry name" value="AB_hydrolase_fold"/>
</dbReference>
<dbReference type="InterPro" id="IPR026555">
    <property type="entry name" value="NSL3/Tex30"/>
</dbReference>
<organism evidence="2 3">
    <name type="scientific">Spodoptera littoralis</name>
    <name type="common">Egyptian cotton leafworm</name>
    <dbReference type="NCBI Taxonomy" id="7109"/>
    <lineage>
        <taxon>Eukaryota</taxon>
        <taxon>Metazoa</taxon>
        <taxon>Ecdysozoa</taxon>
        <taxon>Arthropoda</taxon>
        <taxon>Hexapoda</taxon>
        <taxon>Insecta</taxon>
        <taxon>Pterygota</taxon>
        <taxon>Neoptera</taxon>
        <taxon>Endopterygota</taxon>
        <taxon>Lepidoptera</taxon>
        <taxon>Glossata</taxon>
        <taxon>Ditrysia</taxon>
        <taxon>Noctuoidea</taxon>
        <taxon>Noctuidae</taxon>
        <taxon>Amphipyrinae</taxon>
        <taxon>Spodoptera</taxon>
    </lineage>
</organism>
<dbReference type="Proteomes" id="UP001153321">
    <property type="component" value="Chromosome 14"/>
</dbReference>
<dbReference type="SUPFAM" id="SSF53474">
    <property type="entry name" value="alpha/beta-Hydrolases"/>
    <property type="match status" value="1"/>
</dbReference>
<feature type="compositionally biased region" description="Low complexity" evidence="1">
    <location>
        <begin position="215"/>
        <end position="229"/>
    </location>
</feature>
<gene>
    <name evidence="2" type="ORF">SPLIT_LOCUS2049</name>
</gene>
<evidence type="ECO:0000256" key="1">
    <source>
        <dbReference type="SAM" id="MobiDB-lite"/>
    </source>
</evidence>
<reference evidence="2" key="1">
    <citation type="submission" date="2022-02" db="EMBL/GenBank/DDBJ databases">
        <authorList>
            <person name="King R."/>
        </authorList>
    </citation>
    <scope>NUCLEOTIDE SEQUENCE</scope>
</reference>
<dbReference type="PANTHER" id="PTHR13136">
    <property type="entry name" value="TESTIS DEVELOPMENT PROTEIN PRTD"/>
    <property type="match status" value="1"/>
</dbReference>